<dbReference type="Proteomes" id="UP000240653">
    <property type="component" value="Unassembled WGS sequence"/>
</dbReference>
<keyword evidence="2" id="KW-1185">Reference proteome</keyword>
<dbReference type="AlphaFoldDB" id="A0A2P7RZV6"/>
<dbReference type="OrthoDB" id="8451805at2"/>
<dbReference type="GO" id="GO:0019068">
    <property type="term" value="P:virion assembly"/>
    <property type="evidence" value="ECO:0007669"/>
    <property type="project" value="InterPro"/>
</dbReference>
<accession>A0A2P7RZV6</accession>
<evidence type="ECO:0000313" key="2">
    <source>
        <dbReference type="Proteomes" id="UP000240653"/>
    </source>
</evidence>
<gene>
    <name evidence="1" type="ORF">C7I85_26095</name>
</gene>
<dbReference type="RefSeq" id="WP_106726929.1">
    <property type="nucleotide sequence ID" value="NZ_PXYL01000022.1"/>
</dbReference>
<sequence length="108" mass="11575">MDWQALLYGPNYAVFGVPATLIIEDGPTLTLTVIDKTTGVEVGGSVDVQTVLPAATVRATELASIDLADLEDAKLTFNGKTWRVDSHLPKPSPKGEADGEIYLFLSEK</sequence>
<dbReference type="EMBL" id="PXYL01000022">
    <property type="protein sequence ID" value="PSJ55765.1"/>
    <property type="molecule type" value="Genomic_DNA"/>
</dbReference>
<proteinExistence type="predicted"/>
<protein>
    <submittedName>
        <fullName evidence="1">Uncharacterized protein</fullName>
    </submittedName>
</protein>
<comment type="caution">
    <text evidence="1">The sequence shown here is derived from an EMBL/GenBank/DDBJ whole genome shotgun (WGS) entry which is preliminary data.</text>
</comment>
<evidence type="ECO:0000313" key="1">
    <source>
        <dbReference type="EMBL" id="PSJ55765.1"/>
    </source>
</evidence>
<organism evidence="1 2">
    <name type="scientific">Pseudaminobacter soli</name>
    <name type="common">ex Li et al. 2025</name>
    <dbReference type="NCBI Taxonomy" id="1295366"/>
    <lineage>
        <taxon>Bacteria</taxon>
        <taxon>Pseudomonadati</taxon>
        <taxon>Pseudomonadota</taxon>
        <taxon>Alphaproteobacteria</taxon>
        <taxon>Hyphomicrobiales</taxon>
        <taxon>Phyllobacteriaceae</taxon>
        <taxon>Pseudaminobacter</taxon>
    </lineage>
</organism>
<dbReference type="Pfam" id="PF05354">
    <property type="entry name" value="Phage_attach"/>
    <property type="match status" value="1"/>
</dbReference>
<reference evidence="1 2" key="1">
    <citation type="submission" date="2018-03" db="EMBL/GenBank/DDBJ databases">
        <title>The draft genome of Mesorhizobium soli JCM 19897.</title>
        <authorList>
            <person name="Li L."/>
            <person name="Liu L."/>
            <person name="Liang L."/>
            <person name="Wang T."/>
            <person name="Zhang X."/>
        </authorList>
    </citation>
    <scope>NUCLEOTIDE SEQUENCE [LARGE SCALE GENOMIC DNA]</scope>
    <source>
        <strain evidence="1 2">JCM 19897</strain>
    </source>
</reference>
<dbReference type="InterPro" id="IPR008018">
    <property type="entry name" value="Phage_tail_attach_FII"/>
</dbReference>
<name>A0A2P7RZV6_9HYPH</name>